<protein>
    <submittedName>
        <fullName evidence="2">Uncharacterized protein</fullName>
    </submittedName>
</protein>
<comment type="caution">
    <text evidence="2">The sequence shown here is derived from an EMBL/GenBank/DDBJ whole genome shotgun (WGS) entry which is preliminary data.</text>
</comment>
<evidence type="ECO:0000256" key="1">
    <source>
        <dbReference type="SAM" id="Phobius"/>
    </source>
</evidence>
<accession>A0A839GNB7</accession>
<sequence>MVLICRVLIVCEIMTGFLFIPYFILNLTRYFEHT</sequence>
<keyword evidence="1" id="KW-0812">Transmembrane</keyword>
<dbReference type="EMBL" id="JACJIQ010000006">
    <property type="protein sequence ID" value="MBA9077045.1"/>
    <property type="molecule type" value="Genomic_DNA"/>
</dbReference>
<name>A0A839GNB7_9BACT</name>
<proteinExistence type="predicted"/>
<evidence type="ECO:0000313" key="3">
    <source>
        <dbReference type="Proteomes" id="UP000563094"/>
    </source>
</evidence>
<keyword evidence="3" id="KW-1185">Reference proteome</keyword>
<evidence type="ECO:0000313" key="2">
    <source>
        <dbReference type="EMBL" id="MBA9077045.1"/>
    </source>
</evidence>
<keyword evidence="1" id="KW-1133">Transmembrane helix</keyword>
<dbReference type="AlphaFoldDB" id="A0A839GNB7"/>
<gene>
    <name evidence="2" type="ORF">FHS90_001756</name>
</gene>
<dbReference type="Proteomes" id="UP000563094">
    <property type="component" value="Unassembled WGS sequence"/>
</dbReference>
<reference evidence="2 3" key="1">
    <citation type="submission" date="2020-08" db="EMBL/GenBank/DDBJ databases">
        <title>Genomic Encyclopedia of Type Strains, Phase IV (KMG-IV): sequencing the most valuable type-strain genomes for metagenomic binning, comparative biology and taxonomic classification.</title>
        <authorList>
            <person name="Goeker M."/>
        </authorList>
    </citation>
    <scope>NUCLEOTIDE SEQUENCE [LARGE SCALE GENOMIC DNA]</scope>
    <source>
        <strain evidence="2 3">DSM 29854</strain>
    </source>
</reference>
<keyword evidence="1" id="KW-0472">Membrane</keyword>
<feature type="transmembrane region" description="Helical" evidence="1">
    <location>
        <begin position="7"/>
        <end position="25"/>
    </location>
</feature>
<organism evidence="2 3">
    <name type="scientific">Rufibacter quisquiliarum</name>
    <dbReference type="NCBI Taxonomy" id="1549639"/>
    <lineage>
        <taxon>Bacteria</taxon>
        <taxon>Pseudomonadati</taxon>
        <taxon>Bacteroidota</taxon>
        <taxon>Cytophagia</taxon>
        <taxon>Cytophagales</taxon>
        <taxon>Hymenobacteraceae</taxon>
        <taxon>Rufibacter</taxon>
    </lineage>
</organism>